<feature type="compositionally biased region" description="Polar residues" evidence="1">
    <location>
        <begin position="32"/>
        <end position="41"/>
    </location>
</feature>
<feature type="transmembrane region" description="Helical" evidence="2">
    <location>
        <begin position="256"/>
        <end position="277"/>
    </location>
</feature>
<evidence type="ECO:0000256" key="1">
    <source>
        <dbReference type="SAM" id="MobiDB-lite"/>
    </source>
</evidence>
<feature type="compositionally biased region" description="Pro residues" evidence="1">
    <location>
        <begin position="75"/>
        <end position="84"/>
    </location>
</feature>
<feature type="transmembrane region" description="Helical" evidence="2">
    <location>
        <begin position="202"/>
        <end position="222"/>
    </location>
</feature>
<feature type="transmembrane region" description="Helical" evidence="2">
    <location>
        <begin position="314"/>
        <end position="341"/>
    </location>
</feature>
<reference evidence="3 4" key="1">
    <citation type="submission" date="2015-09" db="EMBL/GenBank/DDBJ databases">
        <title>Host preference determinants of Valsa canker pathogens revealed by comparative genomics.</title>
        <authorList>
            <person name="Yin Z."/>
            <person name="Huang L."/>
        </authorList>
    </citation>
    <scope>NUCLEOTIDE SEQUENCE [LARGE SCALE GENOMIC DNA]</scope>
    <source>
        <strain evidence="3 4">YSFL</strain>
    </source>
</reference>
<keyword evidence="2" id="KW-1133">Transmembrane helix</keyword>
<dbReference type="Proteomes" id="UP000284375">
    <property type="component" value="Unassembled WGS sequence"/>
</dbReference>
<name>A0A423W5R1_CYTCH</name>
<evidence type="ECO:0000256" key="2">
    <source>
        <dbReference type="SAM" id="Phobius"/>
    </source>
</evidence>
<dbReference type="OrthoDB" id="3254104at2759"/>
<comment type="caution">
    <text evidence="3">The sequence shown here is derived from an EMBL/GenBank/DDBJ whole genome shotgun (WGS) entry which is preliminary data.</text>
</comment>
<dbReference type="AlphaFoldDB" id="A0A423W5R1"/>
<sequence>MYNHERRRQPLNMNRESGSHLPIPVTPKETPSEQPLLQSSPKQKRRSREGRASFSLFPGKQKTSPIWRPSTGHTPPVPQWPLPRVPIKIQDENPALTKTYTRPRGAPLPPAPAAYYINRSSSGSSTTTLTEDNERSPRPQGNMSPSPSSPRTPRHPLSPRTPSTPPRPALLPSLHQRCAAGFQTRYLNMLLNLDKIPRAHNILANLLSWMVLVALVIAPGNFTGPDDSLRLSEKDQVSSTPLTTTTALKKIPSVPLLAVCSASFLLGVSGMLWLAVHWRRNYIWLMNRVYLPLLLNSLAGLIATLVVVDVQHGWHWSIGALVTVAVEGATLAISLGLFVLYNYWLLAKLKREHYRETSRKRVVDLVKAGKAPPFAPGSVV</sequence>
<protein>
    <submittedName>
        <fullName evidence="3">Uncharacterized protein</fullName>
    </submittedName>
</protein>
<keyword evidence="2" id="KW-0472">Membrane</keyword>
<proteinExistence type="predicted"/>
<organism evidence="3 4">
    <name type="scientific">Cytospora chrysosperma</name>
    <name type="common">Cytospora canker fungus</name>
    <name type="synonym">Sphaeria chrysosperma</name>
    <dbReference type="NCBI Taxonomy" id="252740"/>
    <lineage>
        <taxon>Eukaryota</taxon>
        <taxon>Fungi</taxon>
        <taxon>Dikarya</taxon>
        <taxon>Ascomycota</taxon>
        <taxon>Pezizomycotina</taxon>
        <taxon>Sordariomycetes</taxon>
        <taxon>Sordariomycetidae</taxon>
        <taxon>Diaporthales</taxon>
        <taxon>Cytosporaceae</taxon>
        <taxon>Cytospora</taxon>
    </lineage>
</organism>
<keyword evidence="2" id="KW-0812">Transmembrane</keyword>
<feature type="transmembrane region" description="Helical" evidence="2">
    <location>
        <begin position="289"/>
        <end position="308"/>
    </location>
</feature>
<evidence type="ECO:0000313" key="4">
    <source>
        <dbReference type="Proteomes" id="UP000284375"/>
    </source>
</evidence>
<feature type="region of interest" description="Disordered" evidence="1">
    <location>
        <begin position="1"/>
        <end position="171"/>
    </location>
</feature>
<evidence type="ECO:0000313" key="3">
    <source>
        <dbReference type="EMBL" id="ROV98636.1"/>
    </source>
</evidence>
<gene>
    <name evidence="3" type="ORF">VSDG_04343</name>
</gene>
<keyword evidence="4" id="KW-1185">Reference proteome</keyword>
<accession>A0A423W5R1</accession>
<dbReference type="STRING" id="252740.A0A423W5R1"/>
<feature type="compositionally biased region" description="Low complexity" evidence="1">
    <location>
        <begin position="120"/>
        <end position="130"/>
    </location>
</feature>
<dbReference type="EMBL" id="LJZO01000013">
    <property type="protein sequence ID" value="ROV98636.1"/>
    <property type="molecule type" value="Genomic_DNA"/>
</dbReference>